<accession>A0A1B0C9K5</accession>
<dbReference type="EMBL" id="AJWK01002448">
    <property type="status" value="NOT_ANNOTATED_CDS"/>
    <property type="molecule type" value="Genomic_DNA"/>
</dbReference>
<feature type="compositionally biased region" description="Basic and acidic residues" evidence="1">
    <location>
        <begin position="182"/>
        <end position="201"/>
    </location>
</feature>
<feature type="compositionally biased region" description="Pro residues" evidence="1">
    <location>
        <begin position="164"/>
        <end position="179"/>
    </location>
</feature>
<dbReference type="PANTHER" id="PTHR10380">
    <property type="entry name" value="CUTICLE PROTEIN"/>
    <property type="match status" value="1"/>
</dbReference>
<dbReference type="PANTHER" id="PTHR10380:SF2">
    <property type="entry name" value="AGAP003037-PA"/>
    <property type="match status" value="1"/>
</dbReference>
<dbReference type="GO" id="GO:0062129">
    <property type="term" value="C:chitin-based extracellular matrix"/>
    <property type="evidence" value="ECO:0007669"/>
    <property type="project" value="TreeGrafter"/>
</dbReference>
<dbReference type="Proteomes" id="UP000092461">
    <property type="component" value="Unassembled WGS sequence"/>
</dbReference>
<feature type="region of interest" description="Disordered" evidence="1">
    <location>
        <begin position="68"/>
        <end position="133"/>
    </location>
</feature>
<keyword evidence="2" id="KW-0732">Signal</keyword>
<feature type="signal peptide" evidence="2">
    <location>
        <begin position="1"/>
        <end position="19"/>
    </location>
</feature>
<evidence type="ECO:0000313" key="3">
    <source>
        <dbReference type="EMBL" id="MBC1177705.1"/>
    </source>
</evidence>
<keyword evidence="5" id="KW-1185">Reference proteome</keyword>
<dbReference type="AlphaFoldDB" id="A0A1B0C9K5"/>
<dbReference type="EMBL" id="AJWK01002449">
    <property type="status" value="NOT_ANNOTATED_CDS"/>
    <property type="molecule type" value="Genomic_DNA"/>
</dbReference>
<evidence type="ECO:0000313" key="4">
    <source>
        <dbReference type="EnsemblMetazoa" id="LLOJ000627-PA"/>
    </source>
</evidence>
<feature type="compositionally biased region" description="Basic and acidic residues" evidence="1">
    <location>
        <begin position="212"/>
        <end position="223"/>
    </location>
</feature>
<dbReference type="EMBL" id="GITU01009002">
    <property type="protein sequence ID" value="MBC1177705.1"/>
    <property type="molecule type" value="Transcribed_RNA"/>
</dbReference>
<proteinExistence type="predicted"/>
<organism evidence="4 5">
    <name type="scientific">Lutzomyia longipalpis</name>
    <name type="common">Sand fly</name>
    <dbReference type="NCBI Taxonomy" id="7200"/>
    <lineage>
        <taxon>Eukaryota</taxon>
        <taxon>Metazoa</taxon>
        <taxon>Ecdysozoa</taxon>
        <taxon>Arthropoda</taxon>
        <taxon>Hexapoda</taxon>
        <taxon>Insecta</taxon>
        <taxon>Pterygota</taxon>
        <taxon>Neoptera</taxon>
        <taxon>Endopterygota</taxon>
        <taxon>Diptera</taxon>
        <taxon>Nematocera</taxon>
        <taxon>Psychodoidea</taxon>
        <taxon>Psychodidae</taxon>
        <taxon>Lutzomyia</taxon>
        <taxon>Lutzomyia</taxon>
    </lineage>
</organism>
<evidence type="ECO:0000256" key="1">
    <source>
        <dbReference type="SAM" id="MobiDB-lite"/>
    </source>
</evidence>
<protein>
    <submittedName>
        <fullName evidence="3">Putative titin</fullName>
    </submittedName>
</protein>
<feature type="chain" id="PRO_5044555209" evidence="2">
    <location>
        <begin position="20"/>
        <end position="342"/>
    </location>
</feature>
<name>A0A1B0C9K5_LUTLO</name>
<reference evidence="5" key="1">
    <citation type="submission" date="2012-05" db="EMBL/GenBank/DDBJ databases">
        <title>Whole Genome Assembly of Lutzomyia longipalpis.</title>
        <authorList>
            <person name="Richards S."/>
            <person name="Qu C."/>
            <person name="Dillon R."/>
            <person name="Worley K."/>
            <person name="Scherer S."/>
            <person name="Batterton M."/>
            <person name="Taylor A."/>
            <person name="Hawes A."/>
            <person name="Hernandez B."/>
            <person name="Kovar C."/>
            <person name="Mandapat C."/>
            <person name="Pham C."/>
            <person name="Qu C."/>
            <person name="Jing C."/>
            <person name="Bess C."/>
            <person name="Bandaranaike D."/>
            <person name="Ngo D."/>
            <person name="Ongeri F."/>
            <person name="Arias F."/>
            <person name="Lara F."/>
            <person name="Weissenberger G."/>
            <person name="Kamau G."/>
            <person name="Han H."/>
            <person name="Shen H."/>
            <person name="Dinh H."/>
            <person name="Khalil I."/>
            <person name="Jones J."/>
            <person name="Shafer J."/>
            <person name="Jayaseelan J."/>
            <person name="Quiroz J."/>
            <person name="Blankenburg K."/>
            <person name="Nguyen L."/>
            <person name="Jackson L."/>
            <person name="Francisco L."/>
            <person name="Tang L.-Y."/>
            <person name="Pu L.-L."/>
            <person name="Perales L."/>
            <person name="Lorensuhewa L."/>
            <person name="Munidasa M."/>
            <person name="Coyle M."/>
            <person name="Taylor M."/>
            <person name="Puazo M."/>
            <person name="Firestine M."/>
            <person name="Scheel M."/>
            <person name="Javaid M."/>
            <person name="Wang M."/>
            <person name="Li M."/>
            <person name="Tabassum N."/>
            <person name="Saada N."/>
            <person name="Osuji N."/>
            <person name="Aqrawi P."/>
            <person name="Fu Q."/>
            <person name="Thornton R."/>
            <person name="Raj R."/>
            <person name="Goodspeed R."/>
            <person name="Mata R."/>
            <person name="Najjar R."/>
            <person name="Gubbala S."/>
            <person name="Lee S."/>
            <person name="Denson S."/>
            <person name="Patil S."/>
            <person name="Macmil S."/>
            <person name="Qi S."/>
            <person name="Matskevitch T."/>
            <person name="Palculict T."/>
            <person name="Mathew T."/>
            <person name="Vee V."/>
            <person name="Velamala V."/>
            <person name="Korchina V."/>
            <person name="Cai W."/>
            <person name="Liu W."/>
            <person name="Dai W."/>
            <person name="Zou X."/>
            <person name="Zhu Y."/>
            <person name="Zhang Y."/>
            <person name="Wu Y.-Q."/>
            <person name="Xin Y."/>
            <person name="Nazarath L."/>
            <person name="Kovar C."/>
            <person name="Han Y."/>
            <person name="Muzny D."/>
            <person name="Gibbs R."/>
        </authorList>
    </citation>
    <scope>NUCLEOTIDE SEQUENCE [LARGE SCALE GENOMIC DNA]</scope>
    <source>
        <strain evidence="5">Jacobina</strain>
    </source>
</reference>
<dbReference type="GO" id="GO:0008010">
    <property type="term" value="F:structural constituent of chitin-based larval cuticle"/>
    <property type="evidence" value="ECO:0007669"/>
    <property type="project" value="TreeGrafter"/>
</dbReference>
<sequence length="342" mass="38492">MKYLFILVVLGTTSAIAWARAQFDGPVPPRINVPGAIPLPISRPSHTPFRNDRVLGGGNGGPAVIRVRRPLGPQGRPLGPGPIHTTQRSLEDAKPVTEEPEDEQPFIPHIISTPPQPQPQQPQPQQHFSFFEPNGIADDIPQLVARFQPQERPAPVQPQRFLQPEPPRPQPPKPTPVRPRPAFKEARPQFDDEPLIRRNPEPRPSPRPHHQSHVDDGHRERKPVAQILRKYREEHEDGTITWGFENDDGSFKEETIGIDCITRGRYGYIDPDGEKREYTYETGIQCDPNKRDEESDEDDLGGYVDYQENKAVLPSGVRVDLGPKNKSKRPGSGGTPANFYRN</sequence>
<reference evidence="3" key="2">
    <citation type="journal article" date="2020" name="BMC">
        <title>Leishmania infection induces a limited differential gene expression in the sand fly midgut.</title>
        <authorList>
            <person name="Coutinho-Abreu I.V."/>
            <person name="Serafim T.D."/>
            <person name="Meneses C."/>
            <person name="Kamhawi S."/>
            <person name="Oliveira F."/>
            <person name="Valenzuela J.G."/>
        </authorList>
    </citation>
    <scope>NUCLEOTIDE SEQUENCE</scope>
    <source>
        <strain evidence="3">Jacobina</strain>
        <tissue evidence="3">Midgut</tissue>
    </source>
</reference>
<dbReference type="VEuPathDB" id="VectorBase:LLOJ000627"/>
<dbReference type="EMBL" id="AJWK01002450">
    <property type="status" value="NOT_ANNOTATED_CDS"/>
    <property type="molecule type" value="Genomic_DNA"/>
</dbReference>
<evidence type="ECO:0000313" key="5">
    <source>
        <dbReference type="Proteomes" id="UP000092461"/>
    </source>
</evidence>
<dbReference type="InterPro" id="IPR050468">
    <property type="entry name" value="Cuticle_Struct_Prot"/>
</dbReference>
<dbReference type="VEuPathDB" id="VectorBase:LLONM1_009090"/>
<evidence type="ECO:0000256" key="2">
    <source>
        <dbReference type="SAM" id="SignalP"/>
    </source>
</evidence>
<dbReference type="EnsemblMetazoa" id="LLOJ000627-RA">
    <property type="protein sequence ID" value="LLOJ000627-PA"/>
    <property type="gene ID" value="LLOJ000627"/>
</dbReference>
<feature type="region of interest" description="Disordered" evidence="1">
    <location>
        <begin position="315"/>
        <end position="342"/>
    </location>
</feature>
<feature type="region of interest" description="Disordered" evidence="1">
    <location>
        <begin position="151"/>
        <end position="251"/>
    </location>
</feature>
<reference evidence="4" key="3">
    <citation type="submission" date="2020-05" db="UniProtKB">
        <authorList>
            <consortium name="EnsemblMetazoa"/>
        </authorList>
    </citation>
    <scope>IDENTIFICATION</scope>
    <source>
        <strain evidence="4">Jacobina</strain>
    </source>
</reference>